<evidence type="ECO:0000256" key="1">
    <source>
        <dbReference type="ARBA" id="ARBA00022723"/>
    </source>
</evidence>
<dbReference type="PROSITE" id="PS00463">
    <property type="entry name" value="ZN2_CY6_FUNGAL_1"/>
    <property type="match status" value="1"/>
</dbReference>
<dbReference type="GO" id="GO:0000981">
    <property type="term" value="F:DNA-binding transcription factor activity, RNA polymerase II-specific"/>
    <property type="evidence" value="ECO:0007669"/>
    <property type="project" value="InterPro"/>
</dbReference>
<feature type="compositionally biased region" description="Polar residues" evidence="6">
    <location>
        <begin position="395"/>
        <end position="408"/>
    </location>
</feature>
<sequence length="453" mass="49552">MASIHSDQQPPVQSSAQGYRSSFTTTNTSRLRDSCNGCASSKVKCSKEKPTCSRCAKRVTRCEYLVTKRPGRRHNSRASDGAADLAMTTITTNDGPVSSALSVWPEAFPTVSCADHAPSPSYSVQQSNPSTFPGLDSEFDEFFNSPTFSPPDASNFELSDAPNTWSGGETTSSSKTSISGKSHSNPVPPEDIIYLFGERSRSPSLPSDAITGQLPNTNEIHGNFAKDFETSHRCFPYALDTLNKLFAGDATACMMSLGEPRSSGRCPSRVHTIISRNEHAIDEMSRILQCSCSANSFLLTIVALVVFKVLDWYTHAAKTATAGEDQTFNGNSYSSLPSPRQRSAESTVGSHRQQNGRDYNRQSAQLVLVELHRVQRFLSQLSPKLQACGHEPQSRRASTASSQPSMANPQFSEDVLTMASLPFSSVVLEQLEPEVRKRIRSLSAEIIEFLRRD</sequence>
<protein>
    <recommendedName>
        <fullName evidence="7">Zn(2)-C6 fungal-type domain-containing protein</fullName>
    </recommendedName>
</protein>
<feature type="region of interest" description="Disordered" evidence="6">
    <location>
        <begin position="1"/>
        <end position="35"/>
    </location>
</feature>
<dbReference type="CDD" id="cd00067">
    <property type="entry name" value="GAL4"/>
    <property type="match status" value="1"/>
</dbReference>
<keyword evidence="5" id="KW-0539">Nucleus</keyword>
<feature type="domain" description="Zn(2)-C6 fungal-type" evidence="7">
    <location>
        <begin position="34"/>
        <end position="64"/>
    </location>
</feature>
<dbReference type="SUPFAM" id="SSF57701">
    <property type="entry name" value="Zn2/Cys6 DNA-binding domain"/>
    <property type="match status" value="1"/>
</dbReference>
<dbReference type="EMBL" id="NCSJ02000183">
    <property type="protein sequence ID" value="RFU27956.1"/>
    <property type="molecule type" value="Genomic_DNA"/>
</dbReference>
<feature type="region of interest" description="Disordered" evidence="6">
    <location>
        <begin position="324"/>
        <end position="359"/>
    </location>
</feature>
<dbReference type="GO" id="GO:0008270">
    <property type="term" value="F:zinc ion binding"/>
    <property type="evidence" value="ECO:0007669"/>
    <property type="project" value="InterPro"/>
</dbReference>
<dbReference type="Pfam" id="PF00172">
    <property type="entry name" value="Zn_clus"/>
    <property type="match status" value="1"/>
</dbReference>
<dbReference type="InterPro" id="IPR013700">
    <property type="entry name" value="AflR"/>
</dbReference>
<evidence type="ECO:0000256" key="6">
    <source>
        <dbReference type="SAM" id="MobiDB-lite"/>
    </source>
</evidence>
<feature type="region of interest" description="Disordered" evidence="6">
    <location>
        <begin position="386"/>
        <end position="408"/>
    </location>
</feature>
<dbReference type="AlphaFoldDB" id="A0A3E2H3I4"/>
<feature type="region of interest" description="Disordered" evidence="6">
    <location>
        <begin position="151"/>
        <end position="190"/>
    </location>
</feature>
<dbReference type="InterPro" id="IPR036864">
    <property type="entry name" value="Zn2-C6_fun-type_DNA-bd_sf"/>
</dbReference>
<feature type="compositionally biased region" description="Polar residues" evidence="6">
    <location>
        <begin position="1"/>
        <end position="29"/>
    </location>
</feature>
<reference evidence="8 9" key="1">
    <citation type="submission" date="2018-05" db="EMBL/GenBank/DDBJ databases">
        <title>Draft genome sequence of Scytalidium lignicola DSM 105466, a ubiquitous saprotrophic fungus.</title>
        <authorList>
            <person name="Buettner E."/>
            <person name="Gebauer A.M."/>
            <person name="Hofrichter M."/>
            <person name="Liers C."/>
            <person name="Kellner H."/>
        </authorList>
    </citation>
    <scope>NUCLEOTIDE SEQUENCE [LARGE SCALE GENOMIC DNA]</scope>
    <source>
        <strain evidence="8 9">DSM 105466</strain>
    </source>
</reference>
<evidence type="ECO:0000313" key="9">
    <source>
        <dbReference type="Proteomes" id="UP000258309"/>
    </source>
</evidence>
<evidence type="ECO:0000313" key="8">
    <source>
        <dbReference type="EMBL" id="RFU27956.1"/>
    </source>
</evidence>
<dbReference type="Proteomes" id="UP000258309">
    <property type="component" value="Unassembled WGS sequence"/>
</dbReference>
<dbReference type="Gene3D" id="4.10.240.10">
    <property type="entry name" value="Zn(2)-C6 fungal-type DNA-binding domain"/>
    <property type="match status" value="1"/>
</dbReference>
<dbReference type="Pfam" id="PF08493">
    <property type="entry name" value="AflR"/>
    <property type="match status" value="1"/>
</dbReference>
<keyword evidence="1" id="KW-0479">Metal-binding</keyword>
<keyword evidence="9" id="KW-1185">Reference proteome</keyword>
<dbReference type="STRING" id="5539.A0A3E2H3I4"/>
<dbReference type="PRINTS" id="PR00755">
    <property type="entry name" value="AFLATOXINBRP"/>
</dbReference>
<accession>A0A3E2H3I4</accession>
<evidence type="ECO:0000256" key="4">
    <source>
        <dbReference type="ARBA" id="ARBA00023163"/>
    </source>
</evidence>
<proteinExistence type="predicted"/>
<dbReference type="GO" id="GO:0003677">
    <property type="term" value="F:DNA binding"/>
    <property type="evidence" value="ECO:0007669"/>
    <property type="project" value="UniProtKB-KW"/>
</dbReference>
<dbReference type="InterPro" id="IPR001138">
    <property type="entry name" value="Zn2Cys6_DnaBD"/>
</dbReference>
<name>A0A3E2H3I4_SCYLI</name>
<dbReference type="GO" id="GO:0005634">
    <property type="term" value="C:nucleus"/>
    <property type="evidence" value="ECO:0007669"/>
    <property type="project" value="InterPro"/>
</dbReference>
<evidence type="ECO:0000256" key="3">
    <source>
        <dbReference type="ARBA" id="ARBA00023125"/>
    </source>
</evidence>
<keyword evidence="2" id="KW-0805">Transcription regulation</keyword>
<dbReference type="SMART" id="SM00066">
    <property type="entry name" value="GAL4"/>
    <property type="match status" value="1"/>
</dbReference>
<keyword evidence="4" id="KW-0804">Transcription</keyword>
<evidence type="ECO:0000259" key="7">
    <source>
        <dbReference type="PROSITE" id="PS50048"/>
    </source>
</evidence>
<gene>
    <name evidence="8" type="ORF">B7463_g8384</name>
</gene>
<feature type="non-terminal residue" evidence="8">
    <location>
        <position position="1"/>
    </location>
</feature>
<evidence type="ECO:0000256" key="5">
    <source>
        <dbReference type="ARBA" id="ARBA00023242"/>
    </source>
</evidence>
<evidence type="ECO:0000256" key="2">
    <source>
        <dbReference type="ARBA" id="ARBA00023015"/>
    </source>
</evidence>
<comment type="caution">
    <text evidence="8">The sequence shown here is derived from an EMBL/GenBank/DDBJ whole genome shotgun (WGS) entry which is preliminary data.</text>
</comment>
<organism evidence="8 9">
    <name type="scientific">Scytalidium lignicola</name>
    <name type="common">Hyphomycete</name>
    <dbReference type="NCBI Taxonomy" id="5539"/>
    <lineage>
        <taxon>Eukaryota</taxon>
        <taxon>Fungi</taxon>
        <taxon>Dikarya</taxon>
        <taxon>Ascomycota</taxon>
        <taxon>Pezizomycotina</taxon>
        <taxon>Leotiomycetes</taxon>
        <taxon>Leotiomycetes incertae sedis</taxon>
        <taxon>Scytalidium</taxon>
    </lineage>
</organism>
<feature type="non-terminal residue" evidence="8">
    <location>
        <position position="453"/>
    </location>
</feature>
<dbReference type="OrthoDB" id="2740448at2759"/>
<dbReference type="PROSITE" id="PS50048">
    <property type="entry name" value="ZN2_CY6_FUNGAL_2"/>
    <property type="match status" value="1"/>
</dbReference>
<feature type="compositionally biased region" description="Low complexity" evidence="6">
    <location>
        <begin position="166"/>
        <end position="184"/>
    </location>
</feature>
<dbReference type="PANTHER" id="PTHR31069">
    <property type="entry name" value="OLEATE-ACTIVATED TRANSCRIPTION FACTOR 1-RELATED"/>
    <property type="match status" value="1"/>
</dbReference>
<dbReference type="OMA" id="VIRESCN"/>
<dbReference type="PANTHER" id="PTHR31069:SF31">
    <property type="entry name" value="MONODICTYPHENONE CLUSTER TRANSCRIPTION FACTOR-RELATED"/>
    <property type="match status" value="1"/>
</dbReference>
<dbReference type="InterPro" id="IPR050675">
    <property type="entry name" value="OAF3"/>
</dbReference>
<keyword evidence="3" id="KW-0238">DNA-binding</keyword>
<dbReference type="GO" id="GO:0045122">
    <property type="term" value="P:aflatoxin biosynthetic process"/>
    <property type="evidence" value="ECO:0007669"/>
    <property type="project" value="InterPro"/>
</dbReference>